<evidence type="ECO:0000256" key="4">
    <source>
        <dbReference type="ARBA" id="ARBA00013531"/>
    </source>
</evidence>
<dbReference type="InterPro" id="IPR005797">
    <property type="entry name" value="Cyt_b/b6_N"/>
</dbReference>
<comment type="cofactor">
    <cofactor evidence="20">
        <name>heme b</name>
        <dbReference type="ChEBI" id="CHEBI:60344"/>
    </cofactor>
    <text evidence="20">Binds 2 heme groups non-covalently.</text>
</comment>
<evidence type="ECO:0000259" key="21">
    <source>
        <dbReference type="PROSITE" id="PS51002"/>
    </source>
</evidence>
<dbReference type="SUPFAM" id="SSF81342">
    <property type="entry name" value="Transmembrane di-heme cytochromes"/>
    <property type="match status" value="1"/>
</dbReference>
<evidence type="ECO:0000256" key="16">
    <source>
        <dbReference type="ARBA" id="ARBA00023136"/>
    </source>
</evidence>
<feature type="binding site" description="axial binding residue" evidence="19">
    <location>
        <position position="84"/>
    </location>
    <ligand>
        <name>heme b</name>
        <dbReference type="ChEBI" id="CHEBI:60344"/>
        <label>b562</label>
    </ligand>
    <ligandPart>
        <name>Fe</name>
        <dbReference type="ChEBI" id="CHEBI:18248"/>
    </ligandPart>
</feature>
<dbReference type="Pfam" id="PF00032">
    <property type="entry name" value="Cytochrom_B_C"/>
    <property type="match status" value="1"/>
</dbReference>
<feature type="transmembrane region" description="Helical" evidence="20">
    <location>
        <begin position="347"/>
        <end position="365"/>
    </location>
</feature>
<dbReference type="PANTHER" id="PTHR19271">
    <property type="entry name" value="CYTOCHROME B"/>
    <property type="match status" value="1"/>
</dbReference>
<dbReference type="CDD" id="cd00284">
    <property type="entry name" value="Cytochrome_b_N"/>
    <property type="match status" value="1"/>
</dbReference>
<dbReference type="InterPro" id="IPR016174">
    <property type="entry name" value="Di-haem_cyt_TM"/>
</dbReference>
<keyword evidence="15 20" id="KW-0496">Mitochondrion</keyword>
<dbReference type="AlphaFoldDB" id="A0A343R187"/>
<accession>A0A343R187</accession>
<dbReference type="InterPro" id="IPR030689">
    <property type="entry name" value="Cytochrome_b"/>
</dbReference>
<dbReference type="Pfam" id="PF00033">
    <property type="entry name" value="Cytochrome_B"/>
    <property type="match status" value="1"/>
</dbReference>
<dbReference type="GO" id="GO:0008121">
    <property type="term" value="F:quinol-cytochrome-c reductase activity"/>
    <property type="evidence" value="ECO:0007669"/>
    <property type="project" value="InterPro"/>
</dbReference>
<feature type="transmembrane region" description="Helical" evidence="20">
    <location>
        <begin position="221"/>
        <end position="246"/>
    </location>
</feature>
<keyword evidence="8 20" id="KW-0812">Transmembrane</keyword>
<evidence type="ECO:0000256" key="8">
    <source>
        <dbReference type="ARBA" id="ARBA00022692"/>
    </source>
</evidence>
<reference evidence="23" key="1">
    <citation type="journal article" date="2017" name="Mitochondrial DNA Part B Resour">
        <title>The first mitochondrial genome for the subfamily Asopinae (Heteroptera: Pentatomidae) and its phylogenetic implications.</title>
        <authorList>
            <person name="Zhao Q."/>
            <person name="Wei J."/>
            <person name="Zhao W."/>
            <person name="Cai B."/>
            <person name="Du X."/>
            <person name="Zhang H."/>
        </authorList>
    </citation>
    <scope>NUCLEOTIDE SEQUENCE</scope>
</reference>
<dbReference type="Gene3D" id="1.20.810.10">
    <property type="entry name" value="Cytochrome Bc1 Complex, Chain C"/>
    <property type="match status" value="1"/>
</dbReference>
<comment type="subunit">
    <text evidence="3">The main subunits of complex b-c1 are: cytochrome b, cytochrome c1 and the Rieske protein.</text>
</comment>
<evidence type="ECO:0000256" key="6">
    <source>
        <dbReference type="ARBA" id="ARBA00022617"/>
    </source>
</evidence>
<dbReference type="InterPro" id="IPR005798">
    <property type="entry name" value="Cyt_b/b6_C"/>
</dbReference>
<dbReference type="EMBL" id="MF805778">
    <property type="protein sequence ID" value="ATV99252.1"/>
    <property type="molecule type" value="Genomic_DNA"/>
</dbReference>
<dbReference type="FunFam" id="1.20.810.10:FF:000002">
    <property type="entry name" value="Cytochrome b"/>
    <property type="match status" value="1"/>
</dbReference>
<evidence type="ECO:0000256" key="13">
    <source>
        <dbReference type="ARBA" id="ARBA00023004"/>
    </source>
</evidence>
<evidence type="ECO:0000256" key="5">
    <source>
        <dbReference type="ARBA" id="ARBA00022448"/>
    </source>
</evidence>
<gene>
    <name evidence="23" type="primary">CYTB</name>
</gene>
<dbReference type="InterPro" id="IPR048259">
    <property type="entry name" value="Cytochrome_b_N_euk/bac"/>
</dbReference>
<feature type="transmembrane region" description="Helical" evidence="20">
    <location>
        <begin position="321"/>
        <end position="341"/>
    </location>
</feature>
<dbReference type="GO" id="GO:0045275">
    <property type="term" value="C:respiratory chain complex III"/>
    <property type="evidence" value="ECO:0007669"/>
    <property type="project" value="InterPro"/>
</dbReference>
<dbReference type="RefSeq" id="YP_009445575.1">
    <property type="nucleotide sequence ID" value="NC_036418.1"/>
</dbReference>
<keyword evidence="14" id="KW-0830">Ubiquinone</keyword>
<evidence type="ECO:0000256" key="14">
    <source>
        <dbReference type="ARBA" id="ARBA00023075"/>
    </source>
</evidence>
<keyword evidence="10" id="KW-0999">Mitochondrion inner membrane</keyword>
<evidence type="ECO:0000256" key="15">
    <source>
        <dbReference type="ARBA" id="ARBA00023128"/>
    </source>
</evidence>
<dbReference type="PIRSF" id="PIRSF038885">
    <property type="entry name" value="COB"/>
    <property type="match status" value="1"/>
</dbReference>
<evidence type="ECO:0000256" key="9">
    <source>
        <dbReference type="ARBA" id="ARBA00022723"/>
    </source>
</evidence>
<dbReference type="CDD" id="cd00290">
    <property type="entry name" value="cytochrome_b_C"/>
    <property type="match status" value="1"/>
</dbReference>
<feature type="binding site" description="axial binding residue" evidence="19">
    <location>
        <position position="98"/>
    </location>
    <ligand>
        <name>heme b</name>
        <dbReference type="ChEBI" id="CHEBI:60344"/>
        <label>b566</label>
    </ligand>
    <ligandPart>
        <name>Fe</name>
        <dbReference type="ChEBI" id="CHEBI:18248"/>
    </ligandPart>
</feature>
<dbReference type="PROSITE" id="PS51003">
    <property type="entry name" value="CYTB_CTER"/>
    <property type="match status" value="1"/>
</dbReference>
<evidence type="ECO:0000256" key="18">
    <source>
        <dbReference type="PIRSR" id="PIRSR038885-1"/>
    </source>
</evidence>
<evidence type="ECO:0000256" key="2">
    <source>
        <dbReference type="ARBA" id="ARBA00004448"/>
    </source>
</evidence>
<keyword evidence="5 20" id="KW-0813">Transport</keyword>
<dbReference type="PANTHER" id="PTHR19271:SF16">
    <property type="entry name" value="CYTOCHROME B"/>
    <property type="match status" value="1"/>
</dbReference>
<dbReference type="InterPro" id="IPR027387">
    <property type="entry name" value="Cytb/b6-like_sf"/>
</dbReference>
<keyword evidence="6 19" id="KW-0349">Heme</keyword>
<evidence type="ECO:0000256" key="12">
    <source>
        <dbReference type="ARBA" id="ARBA00022989"/>
    </source>
</evidence>
<evidence type="ECO:0000259" key="22">
    <source>
        <dbReference type="PROSITE" id="PS51003"/>
    </source>
</evidence>
<feature type="transmembrane region" description="Helical" evidence="20">
    <location>
        <begin position="146"/>
        <end position="167"/>
    </location>
</feature>
<dbReference type="CTD" id="4519"/>
<dbReference type="GO" id="GO:0006122">
    <property type="term" value="P:mitochondrial electron transport, ubiquinol to cytochrome c"/>
    <property type="evidence" value="ECO:0007669"/>
    <property type="project" value="TreeGrafter"/>
</dbReference>
<dbReference type="SUPFAM" id="SSF81648">
    <property type="entry name" value="a domain/subunit of cytochrome bc1 complex (Ubiquinol-cytochrome c reductase)"/>
    <property type="match status" value="1"/>
</dbReference>
<feature type="transmembrane region" description="Helical" evidence="20">
    <location>
        <begin position="111"/>
        <end position="134"/>
    </location>
</feature>
<organism evidence="23">
    <name type="scientific">Picromerus griseus</name>
    <dbReference type="NCBI Taxonomy" id="302084"/>
    <lineage>
        <taxon>Eukaryota</taxon>
        <taxon>Metazoa</taxon>
        <taxon>Ecdysozoa</taxon>
        <taxon>Arthropoda</taxon>
        <taxon>Hexapoda</taxon>
        <taxon>Insecta</taxon>
        <taxon>Pterygota</taxon>
        <taxon>Neoptera</taxon>
        <taxon>Paraneoptera</taxon>
        <taxon>Hemiptera</taxon>
        <taxon>Heteroptera</taxon>
        <taxon>Panheteroptera</taxon>
        <taxon>Pentatomomorpha</taxon>
        <taxon>Pentatomoidea</taxon>
        <taxon>Pentatomidae</taxon>
        <taxon>Asopinae</taxon>
        <taxon>Picromerus</taxon>
    </lineage>
</organism>
<dbReference type="GeneID" id="35116845"/>
<dbReference type="GO" id="GO:0016491">
    <property type="term" value="F:oxidoreductase activity"/>
    <property type="evidence" value="ECO:0007669"/>
    <property type="project" value="UniProtKB-UniRule"/>
</dbReference>
<feature type="transmembrane region" description="Helical" evidence="20">
    <location>
        <begin position="79"/>
        <end position="99"/>
    </location>
</feature>
<keyword evidence="9 19" id="KW-0479">Metal-binding</keyword>
<evidence type="ECO:0000256" key="19">
    <source>
        <dbReference type="PIRSR" id="PIRSR038885-2"/>
    </source>
</evidence>
<evidence type="ECO:0000313" key="23">
    <source>
        <dbReference type="EMBL" id="ATV99252.1"/>
    </source>
</evidence>
<keyword evidence="12 20" id="KW-1133">Transmembrane helix</keyword>
<keyword evidence="11 20" id="KW-0249">Electron transport</keyword>
<protein>
    <recommendedName>
        <fullName evidence="4 20">Cytochrome b</fullName>
    </recommendedName>
</protein>
<evidence type="ECO:0000256" key="3">
    <source>
        <dbReference type="ARBA" id="ARBA00011649"/>
    </source>
</evidence>
<evidence type="ECO:0000256" key="7">
    <source>
        <dbReference type="ARBA" id="ARBA00022660"/>
    </source>
</evidence>
<feature type="transmembrane region" description="Helical" evidence="20">
    <location>
        <begin position="179"/>
        <end position="200"/>
    </location>
</feature>
<dbReference type="GO" id="GO:0046872">
    <property type="term" value="F:metal ion binding"/>
    <property type="evidence" value="ECO:0007669"/>
    <property type="project" value="UniProtKB-UniRule"/>
</dbReference>
<comment type="subcellular location">
    <subcellularLocation>
        <location evidence="2">Mitochondrion inner membrane</location>
        <topology evidence="2">Multi-pass membrane protein</topology>
    </subcellularLocation>
</comment>
<feature type="domain" description="Cytochrome b/b6 C-terminal region profile" evidence="22">
    <location>
        <begin position="211"/>
        <end position="379"/>
    </location>
</feature>
<feature type="binding site" evidence="18">
    <location>
        <position position="202"/>
    </location>
    <ligand>
        <name>a ubiquinone</name>
        <dbReference type="ChEBI" id="CHEBI:16389"/>
    </ligand>
</feature>
<name>A0A343R187_9HEMI</name>
<dbReference type="InterPro" id="IPR048260">
    <property type="entry name" value="Cytochrome_b_C_euk/bac"/>
</dbReference>
<evidence type="ECO:0000256" key="17">
    <source>
        <dbReference type="ARBA" id="ARBA00061233"/>
    </source>
</evidence>
<feature type="domain" description="Cytochrome b/b6 N-terminal region profile" evidence="21">
    <location>
        <begin position="1"/>
        <end position="210"/>
    </location>
</feature>
<geneLocation type="mitochondrion" evidence="23"/>
<evidence type="ECO:0000256" key="11">
    <source>
        <dbReference type="ARBA" id="ARBA00022982"/>
    </source>
</evidence>
<comment type="cofactor">
    <cofactor evidence="19">
        <name>heme</name>
        <dbReference type="ChEBI" id="CHEBI:30413"/>
    </cofactor>
    <text evidence="19">Binds 2 heme groups non-covalently.</text>
</comment>
<sequence>MNKPMRKIHPLFKVVNTSLIDLPSPSSISLWWNLGSLLGMCLMIQIISGLFLAMHYTANIEMAFSSVIHICRDVNNGWLMRYTHANGASLFFICLYLHIGRGLYYGSYKLLMTWSVGTALFLLIMGTAFLGYVLPWGQMSLWGATVITNLLSAIPYLGKTLVMWLWGGFSVDNATLTRFFTLHFLLPFMITALVIIHLLFLHQTGSNNPLGMNSNYDKSPFHPYFSTKDFMGVMISLFMFSILVLLEPRTLGDPENFIPANPLVTPAHIQPEWYFLFAYAILRSIPNKLGGVLAMLASILIIMIPTIINKSKFQGNSFYPFSKNLFWGMVTIIILLTWIGSRPAEEPYIFTGQVLTIMYFSYFLINPMIMKTWDKLLEE</sequence>
<evidence type="ECO:0000256" key="1">
    <source>
        <dbReference type="ARBA" id="ARBA00002566"/>
    </source>
</evidence>
<comment type="similarity">
    <text evidence="17 20">Belongs to the cytochrome b family.</text>
</comment>
<keyword evidence="16 20" id="KW-0472">Membrane</keyword>
<dbReference type="PROSITE" id="PS51002">
    <property type="entry name" value="CYTB_NTER"/>
    <property type="match status" value="1"/>
</dbReference>
<dbReference type="GO" id="GO:0005743">
    <property type="term" value="C:mitochondrial inner membrane"/>
    <property type="evidence" value="ECO:0007669"/>
    <property type="project" value="UniProtKB-SubCell"/>
</dbReference>
<feature type="binding site" description="axial binding residue" evidence="19">
    <location>
        <position position="183"/>
    </location>
    <ligand>
        <name>heme b</name>
        <dbReference type="ChEBI" id="CHEBI:60344"/>
        <label>b562</label>
    </ligand>
    <ligandPart>
        <name>Fe</name>
        <dbReference type="ChEBI" id="CHEBI:18248"/>
    </ligandPart>
</feature>
<keyword evidence="13 19" id="KW-0408">Iron</keyword>
<evidence type="ECO:0000256" key="20">
    <source>
        <dbReference type="RuleBase" id="RU362117"/>
    </source>
</evidence>
<dbReference type="InterPro" id="IPR036150">
    <property type="entry name" value="Cyt_b/b6_C_sf"/>
</dbReference>
<feature type="transmembrane region" description="Helical" evidence="20">
    <location>
        <begin position="289"/>
        <end position="309"/>
    </location>
</feature>
<keyword evidence="7 20" id="KW-0679">Respiratory chain</keyword>
<feature type="transmembrane region" description="Helical" evidence="20">
    <location>
        <begin position="30"/>
        <end position="58"/>
    </location>
</feature>
<proteinExistence type="inferred from homology"/>
<feature type="binding site" description="axial binding residue" evidence="19">
    <location>
        <position position="197"/>
    </location>
    <ligand>
        <name>heme b</name>
        <dbReference type="ChEBI" id="CHEBI:60344"/>
        <label>b566</label>
    </ligand>
    <ligandPart>
        <name>Fe</name>
        <dbReference type="ChEBI" id="CHEBI:18248"/>
    </ligandPart>
</feature>
<comment type="function">
    <text evidence="1 20">Component of the ubiquinol-cytochrome c reductase complex (complex III or cytochrome b-c1 complex) that is part of the mitochondrial respiratory chain. The b-c1 complex mediates electron transfer from ubiquinol to cytochrome c. Contributes to the generation of a proton gradient across the mitochondrial membrane that is then used for ATP synthesis.</text>
</comment>
<evidence type="ECO:0000256" key="10">
    <source>
        <dbReference type="ARBA" id="ARBA00022792"/>
    </source>
</evidence>